<dbReference type="Gene3D" id="2.60.40.1120">
    <property type="entry name" value="Carboxypeptidase-like, regulatory domain"/>
    <property type="match status" value="1"/>
</dbReference>
<reference evidence="8 11" key="1">
    <citation type="submission" date="2016-11" db="EMBL/GenBank/DDBJ databases">
        <title>Whole genomes of Flavobacteriaceae.</title>
        <authorList>
            <person name="Stine C."/>
            <person name="Li C."/>
            <person name="Tadesse D."/>
        </authorList>
    </citation>
    <scope>NUCLEOTIDE SEQUENCE [LARGE SCALE GENOMIC DNA]</scope>
    <source>
        <strain evidence="8 11">ATCC 19366</strain>
    </source>
</reference>
<dbReference type="PANTHER" id="PTHR40980">
    <property type="entry name" value="PLUG DOMAIN-CONTAINING PROTEIN"/>
    <property type="match status" value="1"/>
</dbReference>
<dbReference type="InterPro" id="IPR000531">
    <property type="entry name" value="Beta-barrel_TonB"/>
</dbReference>
<dbReference type="InterPro" id="IPR013784">
    <property type="entry name" value="Carb-bd-like_fold"/>
</dbReference>
<dbReference type="InterPro" id="IPR037066">
    <property type="entry name" value="Plug_dom_sf"/>
</dbReference>
<dbReference type="Proteomes" id="UP000184216">
    <property type="component" value="Unassembled WGS sequence"/>
</dbReference>
<evidence type="ECO:0000313" key="11">
    <source>
        <dbReference type="Proteomes" id="UP000198431"/>
    </source>
</evidence>
<dbReference type="RefSeq" id="WP_073397744.1">
    <property type="nucleotide sequence ID" value="NZ_FRBX01000006.1"/>
</dbReference>
<dbReference type="PANTHER" id="PTHR40980:SF5">
    <property type="entry name" value="TONB-DEPENDENT RECEPTOR"/>
    <property type="match status" value="1"/>
</dbReference>
<evidence type="ECO:0000256" key="4">
    <source>
        <dbReference type="RuleBase" id="RU003357"/>
    </source>
</evidence>
<dbReference type="SUPFAM" id="SSF56935">
    <property type="entry name" value="Porins"/>
    <property type="match status" value="1"/>
</dbReference>
<protein>
    <submittedName>
        <fullName evidence="9">Outer membrane receptor proteins, mostly Fe transport</fullName>
    </submittedName>
</protein>
<feature type="domain" description="TonB-dependent receptor-like beta-barrel" evidence="6">
    <location>
        <begin position="480"/>
        <end position="876"/>
    </location>
</feature>
<feature type="domain" description="TonB-dependent receptor plug" evidence="7">
    <location>
        <begin position="139"/>
        <end position="219"/>
    </location>
</feature>
<comment type="similarity">
    <text evidence="4">Belongs to the TonB-dependent receptor family.</text>
</comment>
<comment type="caution">
    <text evidence="8">The sequence shown here is derived from an EMBL/GenBank/DDBJ whole genome shotgun (WGS) entry which is preliminary data.</text>
</comment>
<dbReference type="SUPFAM" id="SSF49452">
    <property type="entry name" value="Starch-binding domain-like"/>
    <property type="match status" value="1"/>
</dbReference>
<feature type="signal peptide" evidence="5">
    <location>
        <begin position="1"/>
        <end position="20"/>
    </location>
</feature>
<reference evidence="9 10" key="2">
    <citation type="submission" date="2016-11" db="EMBL/GenBank/DDBJ databases">
        <authorList>
            <person name="Varghese N."/>
            <person name="Submissions S."/>
        </authorList>
    </citation>
    <scope>NUCLEOTIDE SEQUENCE [LARGE SCALE GENOMIC DNA]</scope>
    <source>
        <strain evidence="9 10">DSM 6368</strain>
    </source>
</reference>
<dbReference type="InterPro" id="IPR012910">
    <property type="entry name" value="Plug_dom"/>
</dbReference>
<name>A0AB36NZ18_9FLAO</name>
<dbReference type="Pfam" id="PF07715">
    <property type="entry name" value="Plug"/>
    <property type="match status" value="1"/>
</dbReference>
<evidence type="ECO:0000313" key="8">
    <source>
        <dbReference type="EMBL" id="OXB03981.1"/>
    </source>
</evidence>
<keyword evidence="10" id="KW-1185">Reference proteome</keyword>
<dbReference type="Pfam" id="PF13715">
    <property type="entry name" value="CarbopepD_reg_2"/>
    <property type="match status" value="1"/>
</dbReference>
<keyword evidence="5" id="KW-0732">Signal</keyword>
<keyword evidence="2 4" id="KW-0472">Membrane</keyword>
<organism evidence="8 11">
    <name type="scientific">Flavobacterium pectinovorum</name>
    <dbReference type="NCBI Taxonomy" id="29533"/>
    <lineage>
        <taxon>Bacteria</taxon>
        <taxon>Pseudomonadati</taxon>
        <taxon>Bacteroidota</taxon>
        <taxon>Flavobacteriia</taxon>
        <taxon>Flavobacteriales</taxon>
        <taxon>Flavobacteriaceae</taxon>
        <taxon>Flavobacterium</taxon>
    </lineage>
</organism>
<accession>A0AB36NZ18</accession>
<dbReference type="GO" id="GO:0030246">
    <property type="term" value="F:carbohydrate binding"/>
    <property type="evidence" value="ECO:0007669"/>
    <property type="project" value="InterPro"/>
</dbReference>
<evidence type="ECO:0000256" key="5">
    <source>
        <dbReference type="SAM" id="SignalP"/>
    </source>
</evidence>
<keyword evidence="3" id="KW-0998">Cell outer membrane</keyword>
<evidence type="ECO:0000313" key="10">
    <source>
        <dbReference type="Proteomes" id="UP000184216"/>
    </source>
</evidence>
<dbReference type="EMBL" id="FRBX01000006">
    <property type="protein sequence ID" value="SHN10524.1"/>
    <property type="molecule type" value="Genomic_DNA"/>
</dbReference>
<sequence>MKFNLKFLLFTLFICTISVAQNKGTISGVLTDKEMNNQSLPFANVLIKGTNISANTDIDGKYSISVNPGSYTLIFSFLGYQTIEAPVTVKANETVTINQTLTSGEGYALKDVVVQSSAGNKQKESALLLDQKNAVSFKAAIGAEEIARKGVNDVANAVSKVSGVSKNDDSGNVFVRGLGDRYNVTTLNGLPLPSNNPANKNILLDIFTTNIVDNIGVSKTFEAQNYADFGGANIDIAAKKFSGKPFVSFSIGTGANTNVLGQDHFYLQDGPTYTGFKKVGVPDSPLQPYSYATSWDRQENKNILNAFYTLSAGKRFNINDESSIGTFVTGSFSAKNKYTEGYSRGGITSDGDIFSDFYRTAYKHSTTTTVMGTADYKINNKNSIFFTSLFLNSSEQDYSEYEGTNQNFDGGGDALQQISGFIKRGTFERTQLIVNQLTGKNKFNDQLNLNWGVGYSMSNSATPDRMQNSFVYAPNAIDYTFFTNSNINNHRFFQDLKENEIAANVALSYNFKKGSDDTYKGKVTVGYSGKFKSVDYNMEQYSFFPNRTTISFPKEDIHHVDNYLDPAHWGSSYSNRINQLYNGNLDINAAFVNVQYSLTDRLSVILGARLEQLNQSVFYITTTVPGGGNSDDSKFNILPSLISKYTLTDKQNLKFSASKTYTLPQFKEKVPIIYEDVAQAYEGNPNLYASTNYNFDLGWEFFPKAGELISVTAFGKIIQNPINEMFLNSSSNDISYANTGDKGTVAGVEVEFRKDIFEIENNDNLKTKLSFDANGSYLYTNQDLSNDKVNNENDFGANFTFSESKLTGASNFLANANLSFLNEFREGQDFSATVSYSYFSDKLAVIGTSRVGNLVDKAVNKLDFIANTSLTKNLKLGFIYNNILNPTFKRVQEQGKVPGKESVGDITAVSYKAGSDFRLTLNYTF</sequence>
<comment type="subcellular location">
    <subcellularLocation>
        <location evidence="1 4">Cell outer membrane</location>
    </subcellularLocation>
</comment>
<dbReference type="InterPro" id="IPR036942">
    <property type="entry name" value="Beta-barrel_TonB_sf"/>
</dbReference>
<evidence type="ECO:0000313" key="9">
    <source>
        <dbReference type="EMBL" id="SHN10524.1"/>
    </source>
</evidence>
<dbReference type="GO" id="GO:0009279">
    <property type="term" value="C:cell outer membrane"/>
    <property type="evidence" value="ECO:0007669"/>
    <property type="project" value="UniProtKB-SubCell"/>
</dbReference>
<evidence type="ECO:0000256" key="1">
    <source>
        <dbReference type="ARBA" id="ARBA00004442"/>
    </source>
</evidence>
<dbReference type="Proteomes" id="UP000198431">
    <property type="component" value="Unassembled WGS sequence"/>
</dbReference>
<proteinExistence type="inferred from homology"/>
<evidence type="ECO:0000256" key="3">
    <source>
        <dbReference type="ARBA" id="ARBA00023237"/>
    </source>
</evidence>
<dbReference type="Gene3D" id="2.170.130.10">
    <property type="entry name" value="TonB-dependent receptor, plug domain"/>
    <property type="match status" value="1"/>
</dbReference>
<gene>
    <name evidence="8" type="ORF">B0A72_13930</name>
    <name evidence="9" type="ORF">SAMN05444387_4123</name>
</gene>
<keyword evidence="4" id="KW-0798">TonB box</keyword>
<evidence type="ECO:0000256" key="2">
    <source>
        <dbReference type="ARBA" id="ARBA00023136"/>
    </source>
</evidence>
<keyword evidence="9" id="KW-0675">Receptor</keyword>
<dbReference type="Gene3D" id="2.40.170.20">
    <property type="entry name" value="TonB-dependent receptor, beta-barrel domain"/>
    <property type="match status" value="1"/>
</dbReference>
<feature type="chain" id="PRO_5044306621" evidence="5">
    <location>
        <begin position="21"/>
        <end position="925"/>
    </location>
</feature>
<evidence type="ECO:0000259" key="6">
    <source>
        <dbReference type="Pfam" id="PF00593"/>
    </source>
</evidence>
<dbReference type="AlphaFoldDB" id="A0AB36NZ18"/>
<dbReference type="EMBL" id="MUHB01000011">
    <property type="protein sequence ID" value="OXB03981.1"/>
    <property type="molecule type" value="Genomic_DNA"/>
</dbReference>
<dbReference type="Pfam" id="PF00593">
    <property type="entry name" value="TonB_dep_Rec_b-barrel"/>
    <property type="match status" value="1"/>
</dbReference>
<evidence type="ECO:0000259" key="7">
    <source>
        <dbReference type="Pfam" id="PF07715"/>
    </source>
</evidence>